<proteinExistence type="predicted"/>
<protein>
    <submittedName>
        <fullName evidence="2">Uncharacterized protein</fullName>
    </submittedName>
</protein>
<sequence>MTLVLQWRQPQPPVILRWRGFDDRILAARAVLPEGTVSIPTVIGPPGPAGQLPETIDCGTFQ</sequence>
<accession>A0A553W9L8</accession>
<gene>
    <name evidence="2" type="ORF">FOM92_09305</name>
</gene>
<keyword evidence="3" id="KW-1185">Reference proteome</keyword>
<dbReference type="Proteomes" id="UP000320160">
    <property type="component" value="Unassembled WGS sequence"/>
</dbReference>
<reference evidence="2 3" key="1">
    <citation type="submission" date="2019-07" db="EMBL/GenBank/DDBJ databases">
        <authorList>
            <person name="Park M."/>
        </authorList>
    </citation>
    <scope>NUCLEOTIDE SEQUENCE [LARGE SCALE GENOMIC DNA]</scope>
    <source>
        <strain evidence="2 3">KCTC32445</strain>
    </source>
</reference>
<organism evidence="2 3">
    <name type="scientific">Sphingorhabdus contaminans</name>
    <dbReference type="NCBI Taxonomy" id="1343899"/>
    <lineage>
        <taxon>Bacteria</taxon>
        <taxon>Pseudomonadati</taxon>
        <taxon>Pseudomonadota</taxon>
        <taxon>Alphaproteobacteria</taxon>
        <taxon>Sphingomonadales</taxon>
        <taxon>Sphingomonadaceae</taxon>
        <taxon>Sphingorhabdus</taxon>
    </lineage>
</organism>
<name>A0A553W9L8_9SPHN</name>
<dbReference type="EMBL" id="VKKU01000002">
    <property type="protein sequence ID" value="TSB01394.1"/>
    <property type="molecule type" value="Genomic_DNA"/>
</dbReference>
<evidence type="ECO:0000313" key="2">
    <source>
        <dbReference type="EMBL" id="TSB01394.1"/>
    </source>
</evidence>
<dbReference type="RefSeq" id="WP_143776604.1">
    <property type="nucleotide sequence ID" value="NZ_VKKU01000002.1"/>
</dbReference>
<dbReference type="AlphaFoldDB" id="A0A553W9L8"/>
<evidence type="ECO:0000256" key="1">
    <source>
        <dbReference type="SAM" id="MobiDB-lite"/>
    </source>
</evidence>
<comment type="caution">
    <text evidence="2">The sequence shown here is derived from an EMBL/GenBank/DDBJ whole genome shotgun (WGS) entry which is preliminary data.</text>
</comment>
<evidence type="ECO:0000313" key="3">
    <source>
        <dbReference type="Proteomes" id="UP000320160"/>
    </source>
</evidence>
<feature type="region of interest" description="Disordered" evidence="1">
    <location>
        <begin position="42"/>
        <end position="62"/>
    </location>
</feature>